<evidence type="ECO:0000313" key="4">
    <source>
        <dbReference type="EMBL" id="MBB6505442.1"/>
    </source>
</evidence>
<dbReference type="InterPro" id="IPR004089">
    <property type="entry name" value="MCPsignal_dom"/>
</dbReference>
<evidence type="ECO:0000256" key="1">
    <source>
        <dbReference type="ARBA" id="ARBA00023224"/>
    </source>
</evidence>
<evidence type="ECO:0000259" key="3">
    <source>
        <dbReference type="PROSITE" id="PS50111"/>
    </source>
</evidence>
<dbReference type="GO" id="GO:0007165">
    <property type="term" value="P:signal transduction"/>
    <property type="evidence" value="ECO:0007669"/>
    <property type="project" value="UniProtKB-KW"/>
</dbReference>
<keyword evidence="1 2" id="KW-0807">Transducer</keyword>
<dbReference type="Pfam" id="PF00015">
    <property type="entry name" value="MCPsignal"/>
    <property type="match status" value="1"/>
</dbReference>
<dbReference type="PANTHER" id="PTHR32089:SF112">
    <property type="entry name" value="LYSOZYME-LIKE PROTEIN-RELATED"/>
    <property type="match status" value="1"/>
</dbReference>
<name>A0A7X0MN91_9SPHN</name>
<dbReference type="SUPFAM" id="SSF58104">
    <property type="entry name" value="Methyl-accepting chemotaxis protein (MCP) signaling domain"/>
    <property type="match status" value="1"/>
</dbReference>
<reference evidence="4 5" key="2">
    <citation type="submission" date="2020-08" db="EMBL/GenBank/DDBJ databases">
        <authorList>
            <person name="Partida-Martinez L."/>
            <person name="Huntemann M."/>
            <person name="Clum A."/>
            <person name="Wang J."/>
            <person name="Palaniappan K."/>
            <person name="Ritter S."/>
            <person name="Chen I.-M."/>
            <person name="Stamatis D."/>
            <person name="Reddy T."/>
            <person name="O'Malley R."/>
            <person name="Daum C."/>
            <person name="Shapiro N."/>
            <person name="Ivanova N."/>
            <person name="Kyrpides N."/>
            <person name="Woyke T."/>
        </authorList>
    </citation>
    <scope>NUCLEOTIDE SEQUENCE [LARGE SCALE GENOMIC DNA]</scope>
    <source>
        <strain evidence="4 5">AS3.13</strain>
    </source>
</reference>
<feature type="domain" description="Methyl-accepting transducer" evidence="3">
    <location>
        <begin position="1"/>
        <end position="251"/>
    </location>
</feature>
<dbReference type="GO" id="GO:0016020">
    <property type="term" value="C:membrane"/>
    <property type="evidence" value="ECO:0007669"/>
    <property type="project" value="InterPro"/>
</dbReference>
<dbReference type="PROSITE" id="PS50111">
    <property type="entry name" value="CHEMOTAXIS_TRANSDUC_2"/>
    <property type="match status" value="1"/>
</dbReference>
<evidence type="ECO:0000256" key="2">
    <source>
        <dbReference type="PROSITE-ProRule" id="PRU00284"/>
    </source>
</evidence>
<accession>A0A7X0MN91</accession>
<gene>
    <name evidence="4" type="ORF">F4693_002430</name>
</gene>
<sequence>MAGELGIRTLDLQADISELAMRVTAQAQTIESVDAQTSRLTDDVENVADAAREASGATTGAHGLLASSHVQIDAAMGDVVDLIAQVSRIHDSLGAFTSALEEVGRVTATIDAIAKQTNLLALNATIEAARAGNAGRGFSVVAGEVKKLASETAAATSRINTSIRALTTQADAMLGRVDQGVTKARSAHQGTHEVKALVAQLRGLMDGLERNSESVVRRIGSMLSAVVEVKTGLGQLSATSTDNATGLQRLSQRLTTVSDDTNGLLQLLAESDADTPDRPYIHFAIAAARQVSEGLAQAVASGLIDEAAILGDAYEPVEGSDPPLFTHPAMATITALARPQQEAARALPGFFGMSFTDRRCFGAVAMPERSLPQRPGQRGWNTEYSRAGVFFHFSDTEQQVKITKPFCLKAYRRPQSDGAVILLKQVIASINVNGAHWGILQLAYKDQG</sequence>
<reference evidence="4 5" key="1">
    <citation type="submission" date="2020-08" db="EMBL/GenBank/DDBJ databases">
        <title>The Agave Microbiome: Exploring the role of microbial communities in plant adaptations to desert environments.</title>
        <authorList>
            <person name="Partida-Martinez L.P."/>
        </authorList>
    </citation>
    <scope>NUCLEOTIDE SEQUENCE [LARGE SCALE GENOMIC DNA]</scope>
    <source>
        <strain evidence="4 5">AS3.13</strain>
    </source>
</reference>
<dbReference type="SMART" id="SM00283">
    <property type="entry name" value="MA"/>
    <property type="match status" value="1"/>
</dbReference>
<proteinExistence type="predicted"/>
<comment type="caution">
    <text evidence="4">The sequence shown here is derived from an EMBL/GenBank/DDBJ whole genome shotgun (WGS) entry which is preliminary data.</text>
</comment>
<dbReference type="AlphaFoldDB" id="A0A7X0MN91"/>
<protein>
    <submittedName>
        <fullName evidence="4">Methyl-accepting chemotaxis protein</fullName>
    </submittedName>
</protein>
<dbReference type="Gene3D" id="1.10.287.950">
    <property type="entry name" value="Methyl-accepting chemotaxis protein"/>
    <property type="match status" value="1"/>
</dbReference>
<dbReference type="RefSeq" id="WP_311770336.1">
    <property type="nucleotide sequence ID" value="NZ_JACHBT010000012.1"/>
</dbReference>
<dbReference type="PANTHER" id="PTHR32089">
    <property type="entry name" value="METHYL-ACCEPTING CHEMOTAXIS PROTEIN MCPB"/>
    <property type="match status" value="1"/>
</dbReference>
<evidence type="ECO:0000313" key="5">
    <source>
        <dbReference type="Proteomes" id="UP000522313"/>
    </source>
</evidence>
<dbReference type="Proteomes" id="UP000522313">
    <property type="component" value="Unassembled WGS sequence"/>
</dbReference>
<organism evidence="4 5">
    <name type="scientific">Sphingomonas endophytica</name>
    <dbReference type="NCBI Taxonomy" id="869719"/>
    <lineage>
        <taxon>Bacteria</taxon>
        <taxon>Pseudomonadati</taxon>
        <taxon>Pseudomonadota</taxon>
        <taxon>Alphaproteobacteria</taxon>
        <taxon>Sphingomonadales</taxon>
        <taxon>Sphingomonadaceae</taxon>
        <taxon>Sphingomonas</taxon>
    </lineage>
</organism>
<dbReference type="EMBL" id="JACHBT010000012">
    <property type="protein sequence ID" value="MBB6505442.1"/>
    <property type="molecule type" value="Genomic_DNA"/>
</dbReference>